<dbReference type="SUPFAM" id="SSF52058">
    <property type="entry name" value="L domain-like"/>
    <property type="match status" value="1"/>
</dbReference>
<dbReference type="Proteomes" id="UP000019249">
    <property type="component" value="Unassembled WGS sequence"/>
</dbReference>
<dbReference type="Gene3D" id="2.60.40.4270">
    <property type="entry name" value="Listeria-Bacteroides repeat domain"/>
    <property type="match status" value="2"/>
</dbReference>
<name>A0ABN0RBK3_9LIST</name>
<feature type="compositionally biased region" description="Low complexity" evidence="7">
    <location>
        <begin position="34"/>
        <end position="50"/>
    </location>
</feature>
<sequence length="670" mass="73642">MEGRKEMNMKKSWAVVSTAALLVSLGSPYAVAASTEEAQATTSQTTSQEVATEKKETKATPKVNTQASEVKTFDEWFPTNSSLALKVADDLGMYTGDLVSLERLQKITWLSLVHTQTRGIEVLSGLAGLTITGGVFIEDLKKLPNLESLDIYENTGLTNLDFLKELPPMSHLMITGSALTNIEGLRYQPSMRTLDLSANDQVTDWSPLESLSNVYDFTFQSNFVQDSSFFAGMKSLSYVDARGSQISDISGLANASNLINVNLAGNQIQNIEAFRGKQNLKELDLSSNPIQDISPLEGLQLESLNLNYCKLPKNVDLSSVQAMTSLKELLLSENYLGKVPDFTQLTNLENLNMGGNSLTDASFVNELPWVTKISLHNNAIQDFSVIQNPEQRPGLQLTGQRVTLPVHYVRGDEEIRIDNPFIGFNGEAYALDKGTVNGSSSFASTVSSYDAATDQLVLKNLWTNQARAVKEGVLTYAKTYFNDAPSSSGSMMIPIEFADDQVVTFDPMGGVLASDTEQLVFPGEKVKEPDSPTRTGYQFKGWTFEQDGELSFWNFPTQKMPNAPIILQATWEKETYTLQYQANTSDVVENLPSDQSYTVEDPARVAETIPTREGYTFLGWNTQADGQGKSVSAGEDWSDAAQSVLYAQWKADTIMVDPLPEPTPDPESTT</sequence>
<evidence type="ECO:0000256" key="8">
    <source>
        <dbReference type="SAM" id="SignalP"/>
    </source>
</evidence>
<gene>
    <name evidence="9" type="ORF">MFLO_15366</name>
</gene>
<feature type="non-terminal residue" evidence="9">
    <location>
        <position position="670"/>
    </location>
</feature>
<protein>
    <submittedName>
        <fullName evidence="9">Internalin A</fullName>
    </submittedName>
</protein>
<dbReference type="InterPro" id="IPR025875">
    <property type="entry name" value="Leu-rich_rpt_4"/>
</dbReference>
<dbReference type="InterPro" id="IPR013378">
    <property type="entry name" value="InlB-like_B-rpt"/>
</dbReference>
<organism evidence="9 10">
    <name type="scientific">Listeria floridensis FSL S10-1187</name>
    <dbReference type="NCBI Taxonomy" id="1265817"/>
    <lineage>
        <taxon>Bacteria</taxon>
        <taxon>Bacillati</taxon>
        <taxon>Bacillota</taxon>
        <taxon>Bacilli</taxon>
        <taxon>Bacillales</taxon>
        <taxon>Listeriaceae</taxon>
        <taxon>Listeria</taxon>
    </lineage>
</organism>
<evidence type="ECO:0000313" key="9">
    <source>
        <dbReference type="EMBL" id="EUJ25489.1"/>
    </source>
</evidence>
<feature type="region of interest" description="Disordered" evidence="7">
    <location>
        <begin position="34"/>
        <end position="63"/>
    </location>
</feature>
<evidence type="ECO:0000256" key="1">
    <source>
        <dbReference type="ARBA" id="ARBA00004138"/>
    </source>
</evidence>
<feature type="signal peptide" evidence="8">
    <location>
        <begin position="1"/>
        <end position="32"/>
    </location>
</feature>
<keyword evidence="5" id="KW-0969">Cilium</keyword>
<feature type="chain" id="PRO_5045350732" evidence="8">
    <location>
        <begin position="33"/>
        <end position="670"/>
    </location>
</feature>
<evidence type="ECO:0000313" key="10">
    <source>
        <dbReference type="Proteomes" id="UP000019249"/>
    </source>
</evidence>
<dbReference type="InterPro" id="IPR050576">
    <property type="entry name" value="Cilia_flagella_integrity"/>
</dbReference>
<dbReference type="EMBL" id="AODF01000046">
    <property type="protein sequence ID" value="EUJ25489.1"/>
    <property type="molecule type" value="Genomic_DNA"/>
</dbReference>
<evidence type="ECO:0000256" key="6">
    <source>
        <dbReference type="ARBA" id="ARBA00023273"/>
    </source>
</evidence>
<dbReference type="InterPro" id="IPR001611">
    <property type="entry name" value="Leu-rich_rpt"/>
</dbReference>
<evidence type="ECO:0000256" key="5">
    <source>
        <dbReference type="ARBA" id="ARBA00023069"/>
    </source>
</evidence>
<dbReference type="NCBIfam" id="TIGR02543">
    <property type="entry name" value="List_Bact_rpt"/>
    <property type="match status" value="2"/>
</dbReference>
<dbReference type="InterPro" id="IPR032675">
    <property type="entry name" value="LRR_dom_sf"/>
</dbReference>
<dbReference type="PROSITE" id="PS51450">
    <property type="entry name" value="LRR"/>
    <property type="match status" value="2"/>
</dbReference>
<keyword evidence="4" id="KW-0677">Repeat</keyword>
<comment type="subcellular location">
    <subcellularLocation>
        <location evidence="2">Cell envelope</location>
    </subcellularLocation>
    <subcellularLocation>
        <location evidence="1">Cell projection</location>
        <location evidence="1">Cilium</location>
    </subcellularLocation>
</comment>
<dbReference type="InterPro" id="IPR042229">
    <property type="entry name" value="Listeria/Bacterioides_rpt_sf"/>
</dbReference>
<reference evidence="9 10" key="1">
    <citation type="journal article" date="2014" name="Int. J. Syst. Evol. Microbiol.">
        <title>Listeria floridensis sp. nov., Listeria aquatica sp. nov., Listeria cornellensis sp. nov., Listeria riparia sp. nov. and Listeria grandensis sp. nov., from agricultural and natural environments.</title>
        <authorList>
            <person name="den Bakker H.C."/>
            <person name="Warchocki S."/>
            <person name="Wright E.M."/>
            <person name="Allred A.F."/>
            <person name="Ahlstrom C."/>
            <person name="Manuel C.S."/>
            <person name="Stasiewicz M.J."/>
            <person name="Burrell A."/>
            <person name="Roof S."/>
            <person name="Strawn L."/>
            <person name="Fortes E.D."/>
            <person name="Nightingale K.K."/>
            <person name="Kephart D."/>
            <person name="Wiedmann M."/>
        </authorList>
    </citation>
    <scope>NUCLEOTIDE SEQUENCE [LARGE SCALE GENOMIC DNA]</scope>
    <source>
        <strain evidence="9 10">FSL S10-1187</strain>
    </source>
</reference>
<dbReference type="Gene3D" id="3.80.10.10">
    <property type="entry name" value="Ribonuclease Inhibitor"/>
    <property type="match status" value="1"/>
</dbReference>
<evidence type="ECO:0000256" key="3">
    <source>
        <dbReference type="ARBA" id="ARBA00022614"/>
    </source>
</evidence>
<keyword evidence="10" id="KW-1185">Reference proteome</keyword>
<proteinExistence type="predicted"/>
<dbReference type="Pfam" id="PF12799">
    <property type="entry name" value="LRR_4"/>
    <property type="match status" value="1"/>
</dbReference>
<dbReference type="PANTHER" id="PTHR45973">
    <property type="entry name" value="PROTEIN PHOSPHATASE 1 REGULATORY SUBUNIT SDS22-RELATED"/>
    <property type="match status" value="1"/>
</dbReference>
<comment type="caution">
    <text evidence="9">The sequence shown here is derived from an EMBL/GenBank/DDBJ whole genome shotgun (WGS) entry which is preliminary data.</text>
</comment>
<dbReference type="PANTHER" id="PTHR45973:SF9">
    <property type="entry name" value="LEUCINE-RICH REPEAT-CONTAINING PROTEIN 46"/>
    <property type="match status" value="1"/>
</dbReference>
<keyword evidence="3" id="KW-0433">Leucine-rich repeat</keyword>
<keyword evidence="6" id="KW-0966">Cell projection</keyword>
<evidence type="ECO:0000256" key="7">
    <source>
        <dbReference type="SAM" id="MobiDB-lite"/>
    </source>
</evidence>
<evidence type="ECO:0000256" key="4">
    <source>
        <dbReference type="ARBA" id="ARBA00022737"/>
    </source>
</evidence>
<keyword evidence="8" id="KW-0732">Signal</keyword>
<accession>A0ABN0RBK3</accession>
<dbReference type="Pfam" id="PF09479">
    <property type="entry name" value="Flg_new"/>
    <property type="match status" value="2"/>
</dbReference>
<evidence type="ECO:0000256" key="2">
    <source>
        <dbReference type="ARBA" id="ARBA00004196"/>
    </source>
</evidence>